<evidence type="ECO:0000256" key="1">
    <source>
        <dbReference type="SAM" id="Phobius"/>
    </source>
</evidence>
<evidence type="ECO:0008006" key="4">
    <source>
        <dbReference type="Google" id="ProtNLM"/>
    </source>
</evidence>
<evidence type="ECO:0000313" key="2">
    <source>
        <dbReference type="EMBL" id="MBE1574487.1"/>
    </source>
</evidence>
<keyword evidence="1" id="KW-1133">Transmembrane helix</keyword>
<keyword evidence="1" id="KW-0812">Transmembrane</keyword>
<dbReference type="Proteomes" id="UP000656548">
    <property type="component" value="Unassembled WGS sequence"/>
</dbReference>
<evidence type="ECO:0000313" key="3">
    <source>
        <dbReference type="Proteomes" id="UP000656548"/>
    </source>
</evidence>
<sequence length="61" mass="6003">MNAKPTRTQAAVAVLGACSVGAQVVAGASNGITAWQLTWMLAAMITFAGGAIAAAPSKKSL</sequence>
<keyword evidence="1" id="KW-0472">Membrane</keyword>
<proteinExistence type="predicted"/>
<accession>A0ABR9L1I2</accession>
<dbReference type="PROSITE" id="PS51257">
    <property type="entry name" value="PROKAR_LIPOPROTEIN"/>
    <property type="match status" value="1"/>
</dbReference>
<gene>
    <name evidence="2" type="ORF">H4W30_001516</name>
</gene>
<organism evidence="2 3">
    <name type="scientific">Amycolatopsis roodepoortensis</name>
    <dbReference type="NCBI Taxonomy" id="700274"/>
    <lineage>
        <taxon>Bacteria</taxon>
        <taxon>Bacillati</taxon>
        <taxon>Actinomycetota</taxon>
        <taxon>Actinomycetes</taxon>
        <taxon>Pseudonocardiales</taxon>
        <taxon>Pseudonocardiaceae</taxon>
        <taxon>Amycolatopsis</taxon>
    </lineage>
</organism>
<dbReference type="EMBL" id="JADBEJ010000001">
    <property type="protein sequence ID" value="MBE1574487.1"/>
    <property type="molecule type" value="Genomic_DNA"/>
</dbReference>
<name>A0ABR9L1I2_9PSEU</name>
<feature type="transmembrane region" description="Helical" evidence="1">
    <location>
        <begin position="37"/>
        <end position="55"/>
    </location>
</feature>
<dbReference type="RefSeq" id="WP_192742102.1">
    <property type="nucleotide sequence ID" value="NZ_JADBEJ010000001.1"/>
</dbReference>
<comment type="caution">
    <text evidence="2">The sequence shown here is derived from an EMBL/GenBank/DDBJ whole genome shotgun (WGS) entry which is preliminary data.</text>
</comment>
<reference evidence="2 3" key="1">
    <citation type="submission" date="2020-10" db="EMBL/GenBank/DDBJ databases">
        <title>Sequencing the genomes of 1000 actinobacteria strains.</title>
        <authorList>
            <person name="Klenk H.-P."/>
        </authorList>
    </citation>
    <scope>NUCLEOTIDE SEQUENCE [LARGE SCALE GENOMIC DNA]</scope>
    <source>
        <strain evidence="2 3">DSM 46661</strain>
    </source>
</reference>
<keyword evidence="3" id="KW-1185">Reference proteome</keyword>
<protein>
    <recommendedName>
        <fullName evidence="4">Holin</fullName>
    </recommendedName>
</protein>